<accession>A0A8S4QUS5</accession>
<organism evidence="2 3">
    <name type="scientific">Pararge aegeria aegeria</name>
    <dbReference type="NCBI Taxonomy" id="348720"/>
    <lineage>
        <taxon>Eukaryota</taxon>
        <taxon>Metazoa</taxon>
        <taxon>Ecdysozoa</taxon>
        <taxon>Arthropoda</taxon>
        <taxon>Hexapoda</taxon>
        <taxon>Insecta</taxon>
        <taxon>Pterygota</taxon>
        <taxon>Neoptera</taxon>
        <taxon>Endopterygota</taxon>
        <taxon>Lepidoptera</taxon>
        <taxon>Glossata</taxon>
        <taxon>Ditrysia</taxon>
        <taxon>Papilionoidea</taxon>
        <taxon>Nymphalidae</taxon>
        <taxon>Satyrinae</taxon>
        <taxon>Satyrini</taxon>
        <taxon>Parargina</taxon>
        <taxon>Pararge</taxon>
    </lineage>
</organism>
<protein>
    <submittedName>
        <fullName evidence="2">Jg22243 protein</fullName>
    </submittedName>
</protein>
<comment type="caution">
    <text evidence="2">The sequence shown here is derived from an EMBL/GenBank/DDBJ whole genome shotgun (WGS) entry which is preliminary data.</text>
</comment>
<name>A0A8S4QUS5_9NEOP</name>
<sequence>TGGVRVQYVRRGRRRRGHWRGADAATRQRTRNEQPRCSSGSPTDSQHALGAGSIPDDQHFFMTAATEAAAAVARQRAALACSWTRAVRRHVAGAVSLAAGLPEITIKQCICFKFD</sequence>
<evidence type="ECO:0000313" key="3">
    <source>
        <dbReference type="Proteomes" id="UP000838756"/>
    </source>
</evidence>
<evidence type="ECO:0000256" key="1">
    <source>
        <dbReference type="SAM" id="MobiDB-lite"/>
    </source>
</evidence>
<feature type="compositionally biased region" description="Basic residues" evidence="1">
    <location>
        <begin position="10"/>
        <end position="19"/>
    </location>
</feature>
<proteinExistence type="predicted"/>
<dbReference type="Proteomes" id="UP000838756">
    <property type="component" value="Unassembled WGS sequence"/>
</dbReference>
<dbReference type="EMBL" id="CAKXAJ010019063">
    <property type="protein sequence ID" value="CAH2218115.1"/>
    <property type="molecule type" value="Genomic_DNA"/>
</dbReference>
<feature type="compositionally biased region" description="Polar residues" evidence="1">
    <location>
        <begin position="35"/>
        <end position="46"/>
    </location>
</feature>
<reference evidence="2" key="1">
    <citation type="submission" date="2022-03" db="EMBL/GenBank/DDBJ databases">
        <authorList>
            <person name="Lindestad O."/>
        </authorList>
    </citation>
    <scope>NUCLEOTIDE SEQUENCE</scope>
</reference>
<feature type="region of interest" description="Disordered" evidence="1">
    <location>
        <begin position="10"/>
        <end position="54"/>
    </location>
</feature>
<feature type="non-terminal residue" evidence="2">
    <location>
        <position position="1"/>
    </location>
</feature>
<evidence type="ECO:0000313" key="2">
    <source>
        <dbReference type="EMBL" id="CAH2218115.1"/>
    </source>
</evidence>
<dbReference type="AlphaFoldDB" id="A0A8S4QUS5"/>
<gene>
    <name evidence="2" type="primary">jg22243</name>
    <name evidence="2" type="ORF">PAEG_LOCUS5962</name>
</gene>
<keyword evidence="3" id="KW-1185">Reference proteome</keyword>